<proteinExistence type="predicted"/>
<comment type="caution">
    <text evidence="1">The sequence shown here is derived from an EMBL/GenBank/DDBJ whole genome shotgun (WGS) entry which is preliminary data.</text>
</comment>
<feature type="non-terminal residue" evidence="1">
    <location>
        <position position="74"/>
    </location>
</feature>
<evidence type="ECO:0000313" key="2">
    <source>
        <dbReference type="Proteomes" id="UP000784919"/>
    </source>
</evidence>
<reference evidence="1" key="1">
    <citation type="journal article" date="2020" name="bioRxiv">
        <title>Whole genome comparisons of ergot fungi reveals the divergence and evolution of species within the genus Claviceps are the result of varying mechanisms driving genome evolution and host range expansion.</title>
        <authorList>
            <person name="Wyka S.A."/>
            <person name="Mondo S.J."/>
            <person name="Liu M."/>
            <person name="Dettman J."/>
            <person name="Nalam V."/>
            <person name="Broders K.D."/>
        </authorList>
    </citation>
    <scope>NUCLEOTIDE SEQUENCE</scope>
    <source>
        <strain evidence="1">CCC 1102</strain>
    </source>
</reference>
<gene>
    <name evidence="1" type="ORF">E4U56_007289</name>
</gene>
<name>A0A9P7MKP6_9HYPO</name>
<dbReference type="EMBL" id="SRPS01000686">
    <property type="protein sequence ID" value="KAG5955324.1"/>
    <property type="molecule type" value="Genomic_DNA"/>
</dbReference>
<accession>A0A9P7MKP6</accession>
<dbReference type="AlphaFoldDB" id="A0A9P7MKP6"/>
<protein>
    <submittedName>
        <fullName evidence="1">Uncharacterized protein</fullName>
    </submittedName>
</protein>
<sequence>MIGADEIWRTASHFLGWDSRVESAHAERLSSSAQHQRSRLDEELLTNIGKSMIGEAKRSHFHTLVKSIETNCAP</sequence>
<evidence type="ECO:0000313" key="1">
    <source>
        <dbReference type="EMBL" id="KAG5955324.1"/>
    </source>
</evidence>
<organism evidence="1 2">
    <name type="scientific">Claviceps arundinis</name>
    <dbReference type="NCBI Taxonomy" id="1623583"/>
    <lineage>
        <taxon>Eukaryota</taxon>
        <taxon>Fungi</taxon>
        <taxon>Dikarya</taxon>
        <taxon>Ascomycota</taxon>
        <taxon>Pezizomycotina</taxon>
        <taxon>Sordariomycetes</taxon>
        <taxon>Hypocreomycetidae</taxon>
        <taxon>Hypocreales</taxon>
        <taxon>Clavicipitaceae</taxon>
        <taxon>Claviceps</taxon>
    </lineage>
</organism>
<dbReference type="Proteomes" id="UP000784919">
    <property type="component" value="Unassembled WGS sequence"/>
</dbReference>